<name>A0A2Z4UE20_9FIRM</name>
<sequence length="181" mass="20205">MRIEELKRLGKQAGFTHIAPLDCSTIKLLPEVRQMCASNACHMYDKNWSCPPGCGALQECEERVQKYSHGILVQTVGELEDSMDGEGMMETEAAHKAHFSTMESLLRPLYPHMLAIGAGCCTRCTSCTYPDAPCRFPDKSFASMEAYGMLVTQVCQDNNLPYYYGPCTISYTSCFLLTEKL</sequence>
<dbReference type="Pfam" id="PF10050">
    <property type="entry name" value="DUF2284"/>
    <property type="match status" value="1"/>
</dbReference>
<proteinExistence type="predicted"/>
<dbReference type="InterPro" id="IPR019271">
    <property type="entry name" value="DUF2284_metal-binding"/>
</dbReference>
<gene>
    <name evidence="1" type="ORF">DQQ01_01775</name>
</gene>
<dbReference type="OrthoDB" id="5420534at2"/>
<keyword evidence="2" id="KW-1185">Reference proteome</keyword>
<organism evidence="1 2">
    <name type="scientific">Blautia argi</name>
    <dbReference type="NCBI Taxonomy" id="1912897"/>
    <lineage>
        <taxon>Bacteria</taxon>
        <taxon>Bacillati</taxon>
        <taxon>Bacillota</taxon>
        <taxon>Clostridia</taxon>
        <taxon>Lachnospirales</taxon>
        <taxon>Lachnospiraceae</taxon>
        <taxon>Blautia</taxon>
    </lineage>
</organism>
<dbReference type="EMBL" id="CP030280">
    <property type="protein sequence ID" value="AWY99353.1"/>
    <property type="molecule type" value="Genomic_DNA"/>
</dbReference>
<reference evidence="2" key="1">
    <citation type="submission" date="2018-06" db="EMBL/GenBank/DDBJ databases">
        <title>Description of Blautia argi sp. nov., a new anaerobic isolated from dog feces.</title>
        <authorList>
            <person name="Chang Y.-H."/>
            <person name="Paek J."/>
            <person name="Shin Y."/>
        </authorList>
    </citation>
    <scope>NUCLEOTIDE SEQUENCE [LARGE SCALE GENOMIC DNA]</scope>
    <source>
        <strain evidence="2">KCTC 15426</strain>
    </source>
</reference>
<evidence type="ECO:0000313" key="1">
    <source>
        <dbReference type="EMBL" id="AWY99353.1"/>
    </source>
</evidence>
<accession>A0A2Z4UE20</accession>
<evidence type="ECO:0000313" key="2">
    <source>
        <dbReference type="Proteomes" id="UP000250003"/>
    </source>
</evidence>
<dbReference type="Proteomes" id="UP000250003">
    <property type="component" value="Chromosome"/>
</dbReference>
<protein>
    <submittedName>
        <fullName evidence="1">DUF2284 domain-containing protein</fullName>
    </submittedName>
</protein>
<dbReference type="AlphaFoldDB" id="A0A2Z4UE20"/>
<dbReference type="KEGG" id="blau:DQQ01_01775"/>